<evidence type="ECO:0000256" key="2">
    <source>
        <dbReference type="ARBA" id="ARBA00012438"/>
    </source>
</evidence>
<dbReference type="CDD" id="cd00082">
    <property type="entry name" value="HisKA"/>
    <property type="match status" value="1"/>
</dbReference>
<evidence type="ECO:0000259" key="9">
    <source>
        <dbReference type="PROSITE" id="PS50112"/>
    </source>
</evidence>
<dbReference type="InterPro" id="IPR003661">
    <property type="entry name" value="HisK_dim/P_dom"/>
</dbReference>
<keyword evidence="7" id="KW-0472">Membrane</keyword>
<dbReference type="SMART" id="SM00387">
    <property type="entry name" value="HATPase_c"/>
    <property type="match status" value="1"/>
</dbReference>
<dbReference type="EC" id="2.7.13.3" evidence="2"/>
<dbReference type="Pfam" id="PF02518">
    <property type="entry name" value="HATPase_c"/>
    <property type="match status" value="1"/>
</dbReference>
<dbReference type="SUPFAM" id="SSF47384">
    <property type="entry name" value="Homodimeric domain of signal transducing histidine kinase"/>
    <property type="match status" value="1"/>
</dbReference>
<dbReference type="Proteomes" id="UP000321306">
    <property type="component" value="Unassembled WGS sequence"/>
</dbReference>
<keyword evidence="3" id="KW-0597">Phosphoprotein</keyword>
<sequence>MTQLAPAPTDLALAWPEHAPDQFAELFAQALQAEKAIVWLQDPALPPGCLRPVGKCGLTLLETTHLDLSEPSLAHQAQQEKRIQLLWTRDLQQLGSTETTLMKAHGLDTLLCLPFRLPDGTPGMLHAATTQPFIPDIHHIVEAAQVAQALTIGLHRARQKDETTRTAQRLQQIVDRSPDMIITRHGLNIVSVNPACHDILGYHPEEMVGHDLREFMHPDDIERNLHTNQSRILQGMSVRDYRNRYLHRDGHVVHLSWSVFHEGEGHIISIARDITDRVKNEEVLRESEQRFKVIADSVPILIWMSDLSKDRIFFNKTWLEFTGESVEESLGYGWTKFVHPEDVQRYIDIYTEHFEAQKEFQIEYRLRRFDGEYRWILATGVPRFSTSGEFSGFIGGCIEMHDRKLIQEALQESRHALEESEARFKAVTDSVPILIWMSDLSKDRVFFNRTWLEFTGSSPQDSQGHGWTQFVHPEDVQRYIDIYTEHFEAQKEFQIEYRLRRHDGEYRWILANGVPRFSPGGEFVGFIGGCIEMHDRRVAQEALRQNEAQLRELMEVQKRFVADAAHEIRTPLAAIQGNLDILIRYPHIDNKDKLEIIGDVQRESSRLGRLVHDMLQLARGDSGLSFKEDEVRLDQVLLDAWRETERINRNHHMVLTDLPRVWIYGDRDRLKQLALILLENATKYTPKGGTIQLSLKTNSQSAEFRVSDSGIGISETDLPRVFERFYRVDKARHRGQDPGGTGLGLPIAKWIVDQHHGDIWMESKLGEGTHAVVRLPLSEDNSTS</sequence>
<dbReference type="InterPro" id="IPR000700">
    <property type="entry name" value="PAS-assoc_C"/>
</dbReference>
<dbReference type="FunFam" id="1.10.287.130:FF:000001">
    <property type="entry name" value="Two-component sensor histidine kinase"/>
    <property type="match status" value="1"/>
</dbReference>
<name>A0A511N763_DEIC1</name>
<organism evidence="11 12">
    <name type="scientific">Deinococcus cellulosilyticus (strain DSM 18568 / NBRC 106333 / KACC 11606 / 5516J-15)</name>
    <dbReference type="NCBI Taxonomy" id="1223518"/>
    <lineage>
        <taxon>Bacteria</taxon>
        <taxon>Thermotogati</taxon>
        <taxon>Deinococcota</taxon>
        <taxon>Deinococci</taxon>
        <taxon>Deinococcales</taxon>
        <taxon>Deinococcaceae</taxon>
        <taxon>Deinococcus</taxon>
    </lineage>
</organism>
<dbReference type="InterPro" id="IPR013655">
    <property type="entry name" value="PAS_fold_3"/>
</dbReference>
<dbReference type="Pfam" id="PF00512">
    <property type="entry name" value="HisKA"/>
    <property type="match status" value="1"/>
</dbReference>
<dbReference type="PROSITE" id="PS50112">
    <property type="entry name" value="PAS"/>
    <property type="match status" value="3"/>
</dbReference>
<dbReference type="InterPro" id="IPR029016">
    <property type="entry name" value="GAF-like_dom_sf"/>
</dbReference>
<protein>
    <recommendedName>
        <fullName evidence="2">histidine kinase</fullName>
        <ecNumber evidence="2">2.7.13.3</ecNumber>
    </recommendedName>
</protein>
<dbReference type="SMART" id="SM00388">
    <property type="entry name" value="HisKA"/>
    <property type="match status" value="1"/>
</dbReference>
<dbReference type="PANTHER" id="PTHR43304:SF1">
    <property type="entry name" value="PAC DOMAIN-CONTAINING PROTEIN"/>
    <property type="match status" value="1"/>
</dbReference>
<dbReference type="AlphaFoldDB" id="A0A511N763"/>
<keyword evidence="12" id="KW-1185">Reference proteome</keyword>
<comment type="catalytic activity">
    <reaction evidence="1">
        <text>ATP + protein L-histidine = ADP + protein N-phospho-L-histidine.</text>
        <dbReference type="EC" id="2.7.13.3"/>
    </reaction>
</comment>
<dbReference type="PROSITE" id="PS50113">
    <property type="entry name" value="PAC"/>
    <property type="match status" value="2"/>
</dbReference>
<dbReference type="CDD" id="cd00075">
    <property type="entry name" value="HATPase"/>
    <property type="match status" value="1"/>
</dbReference>
<feature type="domain" description="Histidine kinase" evidence="8">
    <location>
        <begin position="563"/>
        <end position="779"/>
    </location>
</feature>
<evidence type="ECO:0000313" key="12">
    <source>
        <dbReference type="Proteomes" id="UP000321306"/>
    </source>
</evidence>
<dbReference type="Gene3D" id="3.30.450.20">
    <property type="entry name" value="PAS domain"/>
    <property type="match status" value="3"/>
</dbReference>
<dbReference type="PROSITE" id="PS50109">
    <property type="entry name" value="HIS_KIN"/>
    <property type="match status" value="1"/>
</dbReference>
<dbReference type="InterPro" id="IPR036890">
    <property type="entry name" value="HATPase_C_sf"/>
</dbReference>
<dbReference type="InterPro" id="IPR000014">
    <property type="entry name" value="PAS"/>
</dbReference>
<feature type="domain" description="PAS" evidence="9">
    <location>
        <begin position="420"/>
        <end position="490"/>
    </location>
</feature>
<evidence type="ECO:0000259" key="10">
    <source>
        <dbReference type="PROSITE" id="PS50113"/>
    </source>
</evidence>
<gene>
    <name evidence="11" type="ORF">DC3_39530</name>
</gene>
<evidence type="ECO:0000256" key="3">
    <source>
        <dbReference type="ARBA" id="ARBA00022553"/>
    </source>
</evidence>
<dbReference type="InterPro" id="IPR001610">
    <property type="entry name" value="PAC"/>
</dbReference>
<keyword evidence="4" id="KW-0808">Transferase</keyword>
<dbReference type="NCBIfam" id="TIGR00229">
    <property type="entry name" value="sensory_box"/>
    <property type="match status" value="3"/>
</dbReference>
<proteinExistence type="predicted"/>
<feature type="domain" description="PAS" evidence="9">
    <location>
        <begin position="166"/>
        <end position="236"/>
    </location>
</feature>
<dbReference type="Gene3D" id="3.30.565.10">
    <property type="entry name" value="Histidine kinase-like ATPase, C-terminal domain"/>
    <property type="match status" value="1"/>
</dbReference>
<dbReference type="RefSeq" id="WP_186816136.1">
    <property type="nucleotide sequence ID" value="NZ_BJXB01000020.1"/>
</dbReference>
<dbReference type="FunFam" id="3.30.565.10:FF:000006">
    <property type="entry name" value="Sensor histidine kinase WalK"/>
    <property type="match status" value="1"/>
</dbReference>
<feature type="domain" description="PAC" evidence="10">
    <location>
        <begin position="493"/>
        <end position="545"/>
    </location>
</feature>
<feature type="domain" description="PAS" evidence="9">
    <location>
        <begin position="287"/>
        <end position="357"/>
    </location>
</feature>
<reference evidence="11 12" key="1">
    <citation type="submission" date="2019-07" db="EMBL/GenBank/DDBJ databases">
        <title>Whole genome shotgun sequence of Deinococcus cellulosilyticus NBRC 106333.</title>
        <authorList>
            <person name="Hosoyama A."/>
            <person name="Uohara A."/>
            <person name="Ohji S."/>
            <person name="Ichikawa N."/>
        </authorList>
    </citation>
    <scope>NUCLEOTIDE SEQUENCE [LARGE SCALE GENOMIC DNA]</scope>
    <source>
        <strain evidence="11 12">NBRC 106333</strain>
    </source>
</reference>
<evidence type="ECO:0000256" key="1">
    <source>
        <dbReference type="ARBA" id="ARBA00000085"/>
    </source>
</evidence>
<dbReference type="GO" id="GO:0000155">
    <property type="term" value="F:phosphorelay sensor kinase activity"/>
    <property type="evidence" value="ECO:0007669"/>
    <property type="project" value="InterPro"/>
</dbReference>
<evidence type="ECO:0000259" key="8">
    <source>
        <dbReference type="PROSITE" id="PS50109"/>
    </source>
</evidence>
<dbReference type="InterPro" id="IPR005467">
    <property type="entry name" value="His_kinase_dom"/>
</dbReference>
<dbReference type="SMART" id="SM00086">
    <property type="entry name" value="PAC"/>
    <property type="match status" value="3"/>
</dbReference>
<dbReference type="EMBL" id="BJXB01000020">
    <property type="protein sequence ID" value="GEM48318.1"/>
    <property type="molecule type" value="Genomic_DNA"/>
</dbReference>
<dbReference type="Gene3D" id="1.10.287.130">
    <property type="match status" value="1"/>
</dbReference>
<evidence type="ECO:0000313" key="11">
    <source>
        <dbReference type="EMBL" id="GEM48318.1"/>
    </source>
</evidence>
<dbReference type="InterPro" id="IPR036097">
    <property type="entry name" value="HisK_dim/P_sf"/>
</dbReference>
<dbReference type="SMART" id="SM00091">
    <property type="entry name" value="PAS"/>
    <property type="match status" value="3"/>
</dbReference>
<dbReference type="InterPro" id="IPR003594">
    <property type="entry name" value="HATPase_dom"/>
</dbReference>
<evidence type="ECO:0000256" key="5">
    <source>
        <dbReference type="ARBA" id="ARBA00022777"/>
    </source>
</evidence>
<dbReference type="PRINTS" id="PR00344">
    <property type="entry name" value="BCTRLSENSOR"/>
</dbReference>
<accession>A0A511N763</accession>
<keyword evidence="5" id="KW-0418">Kinase</keyword>
<dbReference type="Gene3D" id="3.30.450.40">
    <property type="match status" value="1"/>
</dbReference>
<dbReference type="SUPFAM" id="SSF55785">
    <property type="entry name" value="PYP-like sensor domain (PAS domain)"/>
    <property type="match status" value="3"/>
</dbReference>
<dbReference type="FunFam" id="3.30.450.20:FF:000099">
    <property type="entry name" value="Sensory box sensor histidine kinase"/>
    <property type="match status" value="2"/>
</dbReference>
<evidence type="ECO:0000256" key="6">
    <source>
        <dbReference type="ARBA" id="ARBA00023012"/>
    </source>
</evidence>
<dbReference type="SUPFAM" id="SSF55874">
    <property type="entry name" value="ATPase domain of HSP90 chaperone/DNA topoisomerase II/histidine kinase"/>
    <property type="match status" value="1"/>
</dbReference>
<dbReference type="InterPro" id="IPR004358">
    <property type="entry name" value="Sig_transdc_His_kin-like_C"/>
</dbReference>
<comment type="caution">
    <text evidence="11">The sequence shown here is derived from an EMBL/GenBank/DDBJ whole genome shotgun (WGS) entry which is preliminary data.</text>
</comment>
<evidence type="ECO:0000256" key="7">
    <source>
        <dbReference type="ARBA" id="ARBA00023136"/>
    </source>
</evidence>
<dbReference type="InterPro" id="IPR052162">
    <property type="entry name" value="Sensor_kinase/Photoreceptor"/>
</dbReference>
<feature type="domain" description="PAC" evidence="10">
    <location>
        <begin position="360"/>
        <end position="412"/>
    </location>
</feature>
<evidence type="ECO:0000256" key="4">
    <source>
        <dbReference type="ARBA" id="ARBA00022679"/>
    </source>
</evidence>
<dbReference type="SUPFAM" id="SSF55781">
    <property type="entry name" value="GAF domain-like"/>
    <property type="match status" value="1"/>
</dbReference>
<dbReference type="InterPro" id="IPR035965">
    <property type="entry name" value="PAS-like_dom_sf"/>
</dbReference>
<keyword evidence="6" id="KW-0902">Two-component regulatory system</keyword>
<dbReference type="Pfam" id="PF08447">
    <property type="entry name" value="PAS_3"/>
    <property type="match status" value="3"/>
</dbReference>
<dbReference type="CDD" id="cd00130">
    <property type="entry name" value="PAS"/>
    <property type="match status" value="3"/>
</dbReference>
<dbReference type="PANTHER" id="PTHR43304">
    <property type="entry name" value="PHYTOCHROME-LIKE PROTEIN CPH1"/>
    <property type="match status" value="1"/>
</dbReference>